<dbReference type="AlphaFoldDB" id="A0A9Q3K5Z8"/>
<evidence type="ECO:0000313" key="2">
    <source>
        <dbReference type="Proteomes" id="UP000765509"/>
    </source>
</evidence>
<accession>A0A9Q3K5Z8</accession>
<dbReference type="EMBL" id="AVOT02096377">
    <property type="protein sequence ID" value="MBW0575498.1"/>
    <property type="molecule type" value="Genomic_DNA"/>
</dbReference>
<sequence length="279" mass="31264">MNDQIDQFHPIDSILNLSNPSVDDDQAIAIISPLIQLSFVYHIAIHCLKRQPRLDSKGLVTVVAPSKSTFQHLLAQENDARLIQGLQNQDAKLFDCIDFRFCADLPQLLTLLSGLNQSLTNTSLHLDGLPSSPALIFTDVSVYLTSSGQPTLANLTRLLGFISSVQLQLSVSTASPLGHIPSLYLIDRIDHDTQWSLSASSKPEEVGSVLKVFQHFFPKTWYINPPINENPTSSHLFHIYPTFRAPRITYQVVQEKHYDEFLEKIMGPLHRSVVVQETP</sequence>
<reference evidence="1" key="1">
    <citation type="submission" date="2021-03" db="EMBL/GenBank/DDBJ databases">
        <title>Draft genome sequence of rust myrtle Austropuccinia psidii MF-1, a brazilian biotype.</title>
        <authorList>
            <person name="Quecine M.C."/>
            <person name="Pachon D.M.R."/>
            <person name="Bonatelli M.L."/>
            <person name="Correr F.H."/>
            <person name="Franceschini L.M."/>
            <person name="Leite T.F."/>
            <person name="Margarido G.R.A."/>
            <person name="Almeida C.A."/>
            <person name="Ferrarezi J.A."/>
            <person name="Labate C.A."/>
        </authorList>
    </citation>
    <scope>NUCLEOTIDE SEQUENCE</scope>
    <source>
        <strain evidence="1">MF-1</strain>
    </source>
</reference>
<organism evidence="1 2">
    <name type="scientific">Austropuccinia psidii MF-1</name>
    <dbReference type="NCBI Taxonomy" id="1389203"/>
    <lineage>
        <taxon>Eukaryota</taxon>
        <taxon>Fungi</taxon>
        <taxon>Dikarya</taxon>
        <taxon>Basidiomycota</taxon>
        <taxon>Pucciniomycotina</taxon>
        <taxon>Pucciniomycetes</taxon>
        <taxon>Pucciniales</taxon>
        <taxon>Sphaerophragmiaceae</taxon>
        <taxon>Austropuccinia</taxon>
    </lineage>
</organism>
<keyword evidence="2" id="KW-1185">Reference proteome</keyword>
<proteinExistence type="predicted"/>
<gene>
    <name evidence="1" type="ORF">O181_115213</name>
</gene>
<evidence type="ECO:0000313" key="1">
    <source>
        <dbReference type="EMBL" id="MBW0575498.1"/>
    </source>
</evidence>
<dbReference type="Proteomes" id="UP000765509">
    <property type="component" value="Unassembled WGS sequence"/>
</dbReference>
<name>A0A9Q3K5Z8_9BASI</name>
<protein>
    <submittedName>
        <fullName evidence="1">Uncharacterized protein</fullName>
    </submittedName>
</protein>
<comment type="caution">
    <text evidence="1">The sequence shown here is derived from an EMBL/GenBank/DDBJ whole genome shotgun (WGS) entry which is preliminary data.</text>
</comment>
<dbReference type="OrthoDB" id="2507768at2759"/>